<dbReference type="RefSeq" id="WP_006038796.1">
    <property type="nucleotide sequence ID" value="NZ_AEDD01000007.1"/>
</dbReference>
<dbReference type="Gene3D" id="1.10.1280.10">
    <property type="entry name" value="Di-copper center containing domain from catechol oxidase"/>
    <property type="match status" value="1"/>
</dbReference>
<protein>
    <recommendedName>
        <fullName evidence="3">Tyrosinase copper-binding domain-containing protein</fullName>
    </recommendedName>
</protein>
<gene>
    <name evidence="1" type="ORF">PaecuDRAFT_2806</name>
</gene>
<dbReference type="InterPro" id="IPR008922">
    <property type="entry name" value="Di-copper_centre_dom_sf"/>
</dbReference>
<name>E0IB79_9BACL</name>
<organism evidence="1 2">
    <name type="scientific">Paenibacillus curdlanolyticus YK9</name>
    <dbReference type="NCBI Taxonomy" id="717606"/>
    <lineage>
        <taxon>Bacteria</taxon>
        <taxon>Bacillati</taxon>
        <taxon>Bacillota</taxon>
        <taxon>Bacilli</taxon>
        <taxon>Bacillales</taxon>
        <taxon>Paenibacillaceae</taxon>
        <taxon>Paenibacillus</taxon>
    </lineage>
</organism>
<evidence type="ECO:0008006" key="3">
    <source>
        <dbReference type="Google" id="ProtNLM"/>
    </source>
</evidence>
<reference evidence="1 2" key="1">
    <citation type="submission" date="2010-07" db="EMBL/GenBank/DDBJ databases">
        <title>The draft genome of Paenibacillus curdlanolyticus YK9.</title>
        <authorList>
            <consortium name="US DOE Joint Genome Institute (JGI-PGF)"/>
            <person name="Lucas S."/>
            <person name="Copeland A."/>
            <person name="Lapidus A."/>
            <person name="Cheng J.-F."/>
            <person name="Bruce D."/>
            <person name="Goodwin L."/>
            <person name="Pitluck S."/>
            <person name="Land M.L."/>
            <person name="Hauser L."/>
            <person name="Chang Y.-J."/>
            <person name="Jeffries C."/>
            <person name="Anderson I.J."/>
            <person name="Johnson E."/>
            <person name="Loganathan U."/>
            <person name="Mulhopadhyay B."/>
            <person name="Kyrpides N."/>
            <person name="Woyke T.J."/>
        </authorList>
    </citation>
    <scope>NUCLEOTIDE SEQUENCE [LARGE SCALE GENOMIC DNA]</scope>
    <source>
        <strain evidence="1 2">YK9</strain>
    </source>
</reference>
<dbReference type="AlphaFoldDB" id="E0IB79"/>
<dbReference type="SUPFAM" id="SSF48056">
    <property type="entry name" value="Di-copper centre-containing domain"/>
    <property type="match status" value="1"/>
</dbReference>
<dbReference type="OrthoDB" id="2677361at2"/>
<dbReference type="eggNOG" id="ENOG503370A">
    <property type="taxonomic scope" value="Bacteria"/>
</dbReference>
<evidence type="ECO:0000313" key="1">
    <source>
        <dbReference type="EMBL" id="EFM10370.1"/>
    </source>
</evidence>
<dbReference type="Proteomes" id="UP000005387">
    <property type="component" value="Unassembled WGS sequence"/>
</dbReference>
<sequence length="173" mass="20474">MPTIPNFPPQLLEEHRIWHHTNHVQSNFVPFGWGERFLRFHRQFIRKALNWYGQQGYDNRFVAPWEQVPEAIRNAPCYNRSAEFRIASQPQSFATLDELGRFMESSQLHGCIHETAARVYREPDINDFDLAPRNTVFYSIHGLIDQWYANWEAATGQRGAGRRPFLKKDERSR</sequence>
<accession>E0IB79</accession>
<evidence type="ECO:0000313" key="2">
    <source>
        <dbReference type="Proteomes" id="UP000005387"/>
    </source>
</evidence>
<proteinExistence type="predicted"/>
<keyword evidence="2" id="KW-1185">Reference proteome</keyword>
<dbReference type="EMBL" id="AEDD01000007">
    <property type="protein sequence ID" value="EFM10370.1"/>
    <property type="molecule type" value="Genomic_DNA"/>
</dbReference>